<keyword evidence="3" id="KW-0548">Nucleotidyltransferase</keyword>
<dbReference type="PROSITE" id="PS50887">
    <property type="entry name" value="GGDEF"/>
    <property type="match status" value="1"/>
</dbReference>
<dbReference type="GO" id="GO:0052621">
    <property type="term" value="F:diguanylate cyclase activity"/>
    <property type="evidence" value="ECO:0007669"/>
    <property type="project" value="UniProtKB-EC"/>
</dbReference>
<comment type="caution">
    <text evidence="3">The sequence shown here is derived from an EMBL/GenBank/DDBJ whole genome shotgun (WGS) entry which is preliminary data.</text>
</comment>
<dbReference type="EMBL" id="JARYTV010000002">
    <property type="protein sequence ID" value="MDH7959398.1"/>
    <property type="molecule type" value="Genomic_DNA"/>
</dbReference>
<evidence type="ECO:0000256" key="1">
    <source>
        <dbReference type="SAM" id="Phobius"/>
    </source>
</evidence>
<keyword evidence="3" id="KW-0808">Transferase</keyword>
<dbReference type="PANTHER" id="PTHR45138">
    <property type="entry name" value="REGULATORY COMPONENTS OF SENSORY TRANSDUCTION SYSTEM"/>
    <property type="match status" value="1"/>
</dbReference>
<dbReference type="Gene3D" id="3.30.70.270">
    <property type="match status" value="1"/>
</dbReference>
<dbReference type="CDD" id="cd01949">
    <property type="entry name" value="GGDEF"/>
    <property type="match status" value="1"/>
</dbReference>
<proteinExistence type="predicted"/>
<dbReference type="SUPFAM" id="SSF55073">
    <property type="entry name" value="Nucleotide cyclase"/>
    <property type="match status" value="1"/>
</dbReference>
<dbReference type="GO" id="GO:0043709">
    <property type="term" value="P:cell adhesion involved in single-species biofilm formation"/>
    <property type="evidence" value="ECO:0007669"/>
    <property type="project" value="TreeGrafter"/>
</dbReference>
<evidence type="ECO:0000313" key="3">
    <source>
        <dbReference type="EMBL" id="MDH7959398.1"/>
    </source>
</evidence>
<dbReference type="PANTHER" id="PTHR45138:SF9">
    <property type="entry name" value="DIGUANYLATE CYCLASE DGCM-RELATED"/>
    <property type="match status" value="1"/>
</dbReference>
<evidence type="ECO:0000259" key="2">
    <source>
        <dbReference type="PROSITE" id="PS50887"/>
    </source>
</evidence>
<reference evidence="3" key="1">
    <citation type="submission" date="2023-04" db="EMBL/GenBank/DDBJ databases">
        <title>Genomic analysis of Lactococcus garvieae isolates.</title>
        <authorList>
            <person name="Zhanghang C."/>
        </authorList>
    </citation>
    <scope>NUCLEOTIDE SEQUENCE</scope>
    <source>
        <strain evidence="3">ZB-1</strain>
    </source>
</reference>
<organism evidence="3 4">
    <name type="scientific">Lactococcus garvieae</name>
    <dbReference type="NCBI Taxonomy" id="1363"/>
    <lineage>
        <taxon>Bacteria</taxon>
        <taxon>Bacillati</taxon>
        <taxon>Bacillota</taxon>
        <taxon>Bacilli</taxon>
        <taxon>Lactobacillales</taxon>
        <taxon>Streptococcaceae</taxon>
        <taxon>Lactococcus</taxon>
    </lineage>
</organism>
<feature type="transmembrane region" description="Helical" evidence="1">
    <location>
        <begin position="123"/>
        <end position="141"/>
    </location>
</feature>
<keyword evidence="1" id="KW-1133">Transmembrane helix</keyword>
<feature type="transmembrane region" description="Helical" evidence="1">
    <location>
        <begin position="45"/>
        <end position="67"/>
    </location>
</feature>
<dbReference type="InterPro" id="IPR000160">
    <property type="entry name" value="GGDEF_dom"/>
</dbReference>
<feature type="transmembrane region" description="Helical" evidence="1">
    <location>
        <begin position="180"/>
        <end position="208"/>
    </location>
</feature>
<dbReference type="GO" id="GO:1902201">
    <property type="term" value="P:negative regulation of bacterial-type flagellum-dependent cell motility"/>
    <property type="evidence" value="ECO:0007669"/>
    <property type="project" value="TreeGrafter"/>
</dbReference>
<keyword evidence="1" id="KW-0472">Membrane</keyword>
<dbReference type="AlphaFoldDB" id="A0AA43PGT1"/>
<feature type="transmembrane region" description="Helical" evidence="1">
    <location>
        <begin position="73"/>
        <end position="93"/>
    </location>
</feature>
<name>A0AA43PGT1_9LACT</name>
<feature type="transmembrane region" description="Helical" evidence="1">
    <location>
        <begin position="12"/>
        <end position="33"/>
    </location>
</feature>
<accession>A0AA43PGT1</accession>
<feature type="transmembrane region" description="Helical" evidence="1">
    <location>
        <begin position="153"/>
        <end position="174"/>
    </location>
</feature>
<evidence type="ECO:0000313" key="4">
    <source>
        <dbReference type="Proteomes" id="UP001157396"/>
    </source>
</evidence>
<feature type="transmembrane region" description="Helical" evidence="1">
    <location>
        <begin position="100"/>
        <end position="117"/>
    </location>
</feature>
<dbReference type="InterPro" id="IPR050469">
    <property type="entry name" value="Diguanylate_Cyclase"/>
</dbReference>
<dbReference type="NCBIfam" id="TIGR00254">
    <property type="entry name" value="GGDEF"/>
    <property type="match status" value="1"/>
</dbReference>
<feature type="domain" description="GGDEF" evidence="2">
    <location>
        <begin position="246"/>
        <end position="379"/>
    </location>
</feature>
<dbReference type="InterPro" id="IPR043128">
    <property type="entry name" value="Rev_trsase/Diguanyl_cyclase"/>
</dbReference>
<dbReference type="SMART" id="SM00267">
    <property type="entry name" value="GGDEF"/>
    <property type="match status" value="1"/>
</dbReference>
<gene>
    <name evidence="3" type="ORF">QHR29_02810</name>
</gene>
<protein>
    <submittedName>
        <fullName evidence="3">GGDEF domain-containing protein</fullName>
        <ecNumber evidence="3">2.7.7.65</ecNumber>
    </submittedName>
</protein>
<dbReference type="GO" id="GO:0005886">
    <property type="term" value="C:plasma membrane"/>
    <property type="evidence" value="ECO:0007669"/>
    <property type="project" value="TreeGrafter"/>
</dbReference>
<dbReference type="Pfam" id="PF00990">
    <property type="entry name" value="GGDEF"/>
    <property type="match status" value="1"/>
</dbReference>
<dbReference type="InterPro" id="IPR029787">
    <property type="entry name" value="Nucleotide_cyclase"/>
</dbReference>
<dbReference type="EC" id="2.7.7.65" evidence="3"/>
<keyword evidence="1" id="KW-0812">Transmembrane</keyword>
<dbReference type="RefSeq" id="WP_265149462.1">
    <property type="nucleotide sequence ID" value="NZ_AP026069.1"/>
</dbReference>
<dbReference type="Proteomes" id="UP001157396">
    <property type="component" value="Unassembled WGS sequence"/>
</dbReference>
<sequence>MQFIYDVLGSNFLIKIFLVPAILGGIFLCKNIIRKFRFIKNKYVAFILYSSNFTFWIFLLKVLFIEIDHGSTYGYLFSDISLIFISIVVDYFVVSYYKNIEYAVIPSFIIFYLFYVWSYGFHIRSTFFIFASLSLFWLTLYKISKNQVKMMQSCMNIFLISLSIVFSTQLLSLAEFPINFIYALGIFFKTFIILVFARFIFSIILEIVEEYSKYKKFTYIDTLTNVYNRRKFEEIINEIIESKYVPKFSLVLFDVDSFKKINDTYGHSSGDYVLKELCYLIEKYLREWEENGQLFRYGGDEFFIIFRNRSGDEVQEIMNKFIQKVEKYDFYNNPYHIDVSISVGITEVIEGISQEKAIYAVDKNLYVAKANGKNQVFYS</sequence>